<proteinExistence type="predicted"/>
<evidence type="ECO:0008006" key="3">
    <source>
        <dbReference type="Google" id="ProtNLM"/>
    </source>
</evidence>
<dbReference type="PANTHER" id="PTHR17985">
    <property type="entry name" value="SER/THR-RICH PROTEIN T10 IN DGCR REGION"/>
    <property type="match status" value="1"/>
</dbReference>
<gene>
    <name evidence="1" type="ORF">CHILSU_LOCUS5938</name>
</gene>
<reference evidence="1" key="1">
    <citation type="submission" date="2021-12" db="EMBL/GenBank/DDBJ databases">
        <authorList>
            <person name="King R."/>
        </authorList>
    </citation>
    <scope>NUCLEOTIDE SEQUENCE</scope>
</reference>
<dbReference type="InterPro" id="IPR008551">
    <property type="entry name" value="TANGO2"/>
</dbReference>
<dbReference type="Pfam" id="PF05742">
    <property type="entry name" value="TANGO2"/>
    <property type="match status" value="1"/>
</dbReference>
<evidence type="ECO:0000313" key="1">
    <source>
        <dbReference type="EMBL" id="CAH0402692.1"/>
    </source>
</evidence>
<evidence type="ECO:0000313" key="2">
    <source>
        <dbReference type="Proteomes" id="UP001153292"/>
    </source>
</evidence>
<sequence>MCILFIYIGSNDEGGDYSLIMASNRDEYYDRPTQNMVQWAEDPHVIGGRDLKPGSGGGTWLAISPTQRKIGVLLNLPGNEINNAQSRGKIVADYVKCETPTQEYIQSMKNYIKECNGFVLVTAELCNSNSDKLNPKVSTYSNITDKLIVHKESYLGFGNCLPENPLKKVSYGKNQLEDICSRLNKIDQKKELIDELLMLLKTGDRHLPDSQLEDRSPTGYKHLSSVFVSIAEIRYGTRTHTLVLVTKTGHVDIIEVTLESPVDTANPQWLTTEHQFDLF</sequence>
<protein>
    <recommendedName>
        <fullName evidence="3">Transport and Golgi organization protein 2</fullName>
    </recommendedName>
</protein>
<dbReference type="EMBL" id="OU963914">
    <property type="protein sequence ID" value="CAH0402692.1"/>
    <property type="molecule type" value="Genomic_DNA"/>
</dbReference>
<dbReference type="Proteomes" id="UP001153292">
    <property type="component" value="Chromosome 21"/>
</dbReference>
<keyword evidence="2" id="KW-1185">Reference proteome</keyword>
<accession>A0ABN8B636</accession>
<name>A0ABN8B636_CHISP</name>
<dbReference type="PANTHER" id="PTHR17985:SF8">
    <property type="entry name" value="TRANSPORT AND GOLGI ORGANIZATION PROTEIN 2 HOMOLOG"/>
    <property type="match status" value="1"/>
</dbReference>
<organism evidence="1 2">
    <name type="scientific">Chilo suppressalis</name>
    <name type="common">Asiatic rice borer moth</name>
    <dbReference type="NCBI Taxonomy" id="168631"/>
    <lineage>
        <taxon>Eukaryota</taxon>
        <taxon>Metazoa</taxon>
        <taxon>Ecdysozoa</taxon>
        <taxon>Arthropoda</taxon>
        <taxon>Hexapoda</taxon>
        <taxon>Insecta</taxon>
        <taxon>Pterygota</taxon>
        <taxon>Neoptera</taxon>
        <taxon>Endopterygota</taxon>
        <taxon>Lepidoptera</taxon>
        <taxon>Glossata</taxon>
        <taxon>Ditrysia</taxon>
        <taxon>Pyraloidea</taxon>
        <taxon>Crambidae</taxon>
        <taxon>Crambinae</taxon>
        <taxon>Chilo</taxon>
    </lineage>
</organism>